<organism evidence="2 3">
    <name type="scientific">Sarocladium strictum</name>
    <name type="common">Black bundle disease fungus</name>
    <name type="synonym">Acremonium strictum</name>
    <dbReference type="NCBI Taxonomy" id="5046"/>
    <lineage>
        <taxon>Eukaryota</taxon>
        <taxon>Fungi</taxon>
        <taxon>Dikarya</taxon>
        <taxon>Ascomycota</taxon>
        <taxon>Pezizomycotina</taxon>
        <taxon>Sordariomycetes</taxon>
        <taxon>Hypocreomycetidae</taxon>
        <taxon>Hypocreales</taxon>
        <taxon>Sarocladiaceae</taxon>
        <taxon>Sarocladium</taxon>
    </lineage>
</organism>
<gene>
    <name evidence="2" type="ORF">NLU13_2684</name>
</gene>
<accession>A0AA39GMF3</accession>
<feature type="compositionally biased region" description="Basic and acidic residues" evidence="1">
    <location>
        <begin position="114"/>
        <end position="145"/>
    </location>
</feature>
<comment type="caution">
    <text evidence="2">The sequence shown here is derived from an EMBL/GenBank/DDBJ whole genome shotgun (WGS) entry which is preliminary data.</text>
</comment>
<name>A0AA39GMF3_SARSR</name>
<feature type="region of interest" description="Disordered" evidence="1">
    <location>
        <begin position="1"/>
        <end position="81"/>
    </location>
</feature>
<dbReference type="PANTHER" id="PTHR34693">
    <property type="entry name" value="PROTEIN PAR32"/>
    <property type="match status" value="1"/>
</dbReference>
<feature type="region of interest" description="Disordered" evidence="1">
    <location>
        <begin position="103"/>
        <end position="156"/>
    </location>
</feature>
<dbReference type="AlphaFoldDB" id="A0AA39GMF3"/>
<keyword evidence="3" id="KW-1185">Reference proteome</keyword>
<dbReference type="Proteomes" id="UP001175261">
    <property type="component" value="Unassembled WGS sequence"/>
</dbReference>
<dbReference type="InterPro" id="IPR022024">
    <property type="entry name" value="DUF3602"/>
</dbReference>
<sequence length="156" mass="16425">MSPNDDVYRKVGRGGAGNFYSKPTTSDDANKDLEAQNPESSTIPVPLASNPAVAGQYTRAGRGGAGNYVDPSTAREQQNAEETLTAKAAANVTPKVVNRMALGGRGGAGNYHQKAQEEAEKEAEKAQAEALDKKAREEVDEDLKMPGKAVLAGNHN</sequence>
<dbReference type="PANTHER" id="PTHR34693:SF1">
    <property type="entry name" value="PROTEIN PAR32"/>
    <property type="match status" value="1"/>
</dbReference>
<proteinExistence type="predicted"/>
<reference evidence="2" key="1">
    <citation type="submission" date="2022-10" db="EMBL/GenBank/DDBJ databases">
        <title>Determination and structural analysis of whole genome sequence of Sarocladium strictum F4-1.</title>
        <authorList>
            <person name="Hu L."/>
            <person name="Jiang Y."/>
        </authorList>
    </citation>
    <scope>NUCLEOTIDE SEQUENCE</scope>
    <source>
        <strain evidence="2">F4-1</strain>
    </source>
</reference>
<evidence type="ECO:0000313" key="3">
    <source>
        <dbReference type="Proteomes" id="UP001175261"/>
    </source>
</evidence>
<evidence type="ECO:0000256" key="1">
    <source>
        <dbReference type="SAM" id="MobiDB-lite"/>
    </source>
</evidence>
<protein>
    <submittedName>
        <fullName evidence="2">Uncharacterized protein</fullName>
    </submittedName>
</protein>
<evidence type="ECO:0000313" key="2">
    <source>
        <dbReference type="EMBL" id="KAK0389109.1"/>
    </source>
</evidence>
<dbReference type="InterPro" id="IPR053203">
    <property type="entry name" value="Cisplatin_resist-associated"/>
</dbReference>
<dbReference type="EMBL" id="JAPDFR010000002">
    <property type="protein sequence ID" value="KAK0389109.1"/>
    <property type="molecule type" value="Genomic_DNA"/>
</dbReference>
<dbReference type="Pfam" id="PF12223">
    <property type="entry name" value="DUF3602"/>
    <property type="match status" value="1"/>
</dbReference>